<keyword evidence="2" id="KW-0812">Transmembrane</keyword>
<feature type="region of interest" description="Disordered" evidence="1">
    <location>
        <begin position="105"/>
        <end position="130"/>
    </location>
</feature>
<sequence>MDAEISLILHIDPGHAPDLPRRWQPRPFIRSTMVLFRSTNLFRTTRALPRLRAYSTGGPKQTINEASHNDTKKAGSNVGLITFSLVGAVAAGVYFFSDDLKSSLAGGHAAGDKSVLSQQKEGKMVTPFQK</sequence>
<keyword evidence="2" id="KW-1133">Transmembrane helix</keyword>
<evidence type="ECO:0000313" key="3">
    <source>
        <dbReference type="EMBL" id="WFD46051.1"/>
    </source>
</evidence>
<evidence type="ECO:0000256" key="1">
    <source>
        <dbReference type="SAM" id="MobiDB-lite"/>
    </source>
</evidence>
<organism evidence="3 4">
    <name type="scientific">Malassezia furfur</name>
    <name type="common">Pityriasis versicolor infection agent</name>
    <name type="synonym">Pityrosporum furfur</name>
    <dbReference type="NCBI Taxonomy" id="55194"/>
    <lineage>
        <taxon>Eukaryota</taxon>
        <taxon>Fungi</taxon>
        <taxon>Dikarya</taxon>
        <taxon>Basidiomycota</taxon>
        <taxon>Ustilaginomycotina</taxon>
        <taxon>Malasseziomycetes</taxon>
        <taxon>Malasseziales</taxon>
        <taxon>Malasseziaceae</taxon>
        <taxon>Malassezia</taxon>
    </lineage>
</organism>
<gene>
    <name evidence="3" type="ORF">GLX27_000679</name>
</gene>
<feature type="transmembrane region" description="Helical" evidence="2">
    <location>
        <begin position="78"/>
        <end position="96"/>
    </location>
</feature>
<evidence type="ECO:0000313" key="4">
    <source>
        <dbReference type="Proteomes" id="UP000818624"/>
    </source>
</evidence>
<dbReference type="Proteomes" id="UP000818624">
    <property type="component" value="Chromosome 1"/>
</dbReference>
<protein>
    <submittedName>
        <fullName evidence="3">Uncharacterized protein</fullName>
    </submittedName>
</protein>
<keyword evidence="4" id="KW-1185">Reference proteome</keyword>
<evidence type="ECO:0000256" key="2">
    <source>
        <dbReference type="SAM" id="Phobius"/>
    </source>
</evidence>
<accession>A0ABY8EKB4</accession>
<dbReference type="EMBL" id="CP046234">
    <property type="protein sequence ID" value="WFD46051.1"/>
    <property type="molecule type" value="Genomic_DNA"/>
</dbReference>
<proteinExistence type="predicted"/>
<keyword evidence="2" id="KW-0472">Membrane</keyword>
<name>A0ABY8EKB4_MALFU</name>
<reference evidence="3 4" key="1">
    <citation type="journal article" date="2020" name="Elife">
        <title>Loss of centromere function drives karyotype evolution in closely related Malassezia species.</title>
        <authorList>
            <person name="Sankaranarayanan S.R."/>
            <person name="Ianiri G."/>
            <person name="Coelho M.A."/>
            <person name="Reza M.H."/>
            <person name="Thimmappa B.C."/>
            <person name="Ganguly P."/>
            <person name="Vadnala R.N."/>
            <person name="Sun S."/>
            <person name="Siddharthan R."/>
            <person name="Tellgren-Roth C."/>
            <person name="Dawson T.L."/>
            <person name="Heitman J."/>
            <person name="Sanyal K."/>
        </authorList>
    </citation>
    <scope>NUCLEOTIDE SEQUENCE [LARGE SCALE GENOMIC DNA]</scope>
    <source>
        <strain evidence="3">CBS14141</strain>
    </source>
</reference>